<feature type="domain" description="Cyclic nucleotide-binding" evidence="1">
    <location>
        <begin position="12"/>
        <end position="116"/>
    </location>
</feature>
<evidence type="ECO:0000313" key="2">
    <source>
        <dbReference type="EMBL" id="QBA21276.1"/>
    </source>
</evidence>
<gene>
    <name evidence="2" type="ORF">EU348_08755</name>
</gene>
<evidence type="ECO:0000259" key="1">
    <source>
        <dbReference type="PROSITE" id="PS50042"/>
    </source>
</evidence>
<dbReference type="SUPFAM" id="SSF51206">
    <property type="entry name" value="cAMP-binding domain-like"/>
    <property type="match status" value="1"/>
</dbReference>
<organism evidence="2">
    <name type="scientific">Chryseobacterium indologenes</name>
    <name type="common">Flavobacterium indologenes</name>
    <dbReference type="NCBI Taxonomy" id="253"/>
    <lineage>
        <taxon>Bacteria</taxon>
        <taxon>Pseudomonadati</taxon>
        <taxon>Bacteroidota</taxon>
        <taxon>Flavobacteriia</taxon>
        <taxon>Flavobacteriales</taxon>
        <taxon>Weeksellaceae</taxon>
        <taxon>Chryseobacterium group</taxon>
        <taxon>Chryseobacterium</taxon>
    </lineage>
</organism>
<dbReference type="EMBL" id="CP035532">
    <property type="protein sequence ID" value="QBA21276.1"/>
    <property type="molecule type" value="Genomic_DNA"/>
</dbReference>
<reference evidence="2" key="1">
    <citation type="submission" date="2019-01" db="EMBL/GenBank/DDBJ databases">
        <title>Whole Genome Sequencing for Putative Detection of Antimicrobial Resistance and Potential Virulence Factors in Chryseobacterium indologenes isolated from Nile Tilapia in Tanzania.</title>
        <authorList>
            <person name="Mwega E."/>
            <person name="Mutoloki S."/>
            <person name="Mugimba K."/>
            <person name="Colquhoun D."/>
            <person name="Mdegela R."/>
            <person name="Evensen O."/>
            <person name="Wasteson Y."/>
        </authorList>
    </citation>
    <scope>NUCLEOTIDE SEQUENCE [LARGE SCALE GENOMIC DNA]</scope>
    <source>
        <strain evidence="2">StR 01</strain>
    </source>
</reference>
<accession>A0A411DLL7</accession>
<proteinExistence type="predicted"/>
<dbReference type="PROSITE" id="PS50042">
    <property type="entry name" value="CNMP_BINDING_3"/>
    <property type="match status" value="1"/>
</dbReference>
<sequence>MYMFKTFRKMDCFKELSDEEIHVLASISTPKLLRKKEKLLEPGQPFNHLFILTNGLLRFFFDDENGVEINTFLPSEKEVAFLESPESYSAEGTKKYTIQAVIDSQIILFNKGEFEQTAFQHKGIYNLYLKSLKQIISILSARTEQFCRSSPLSRYEDFLNSHPFVCQNANRKYIANFLGITPNSLSRITARDNKKKNQGKK</sequence>
<dbReference type="Gene3D" id="2.60.120.10">
    <property type="entry name" value="Jelly Rolls"/>
    <property type="match status" value="1"/>
</dbReference>
<dbReference type="InterPro" id="IPR018490">
    <property type="entry name" value="cNMP-bd_dom_sf"/>
</dbReference>
<dbReference type="InterPro" id="IPR000595">
    <property type="entry name" value="cNMP-bd_dom"/>
</dbReference>
<protein>
    <submittedName>
        <fullName evidence="2">Crp/Fnr family transcriptional regulator</fullName>
    </submittedName>
</protein>
<dbReference type="AlphaFoldDB" id="A0A411DLL7"/>
<dbReference type="InterPro" id="IPR014710">
    <property type="entry name" value="RmlC-like_jellyroll"/>
</dbReference>
<name>A0A411DLL7_CHRID</name>